<keyword evidence="3" id="KW-1185">Reference proteome</keyword>
<dbReference type="EMBL" id="CP022572">
    <property type="protein sequence ID" value="AZU62937.1"/>
    <property type="molecule type" value="Genomic_DNA"/>
</dbReference>
<dbReference type="GO" id="GO:0003677">
    <property type="term" value="F:DNA binding"/>
    <property type="evidence" value="ECO:0007669"/>
    <property type="project" value="InterPro"/>
</dbReference>
<dbReference type="KEGG" id="nmk:CHR53_17705"/>
<dbReference type="Pfam" id="PF13411">
    <property type="entry name" value="MerR_1"/>
    <property type="match status" value="1"/>
</dbReference>
<dbReference type="GO" id="GO:0006355">
    <property type="term" value="P:regulation of DNA-templated transcription"/>
    <property type="evidence" value="ECO:0007669"/>
    <property type="project" value="InterPro"/>
</dbReference>
<dbReference type="RefSeq" id="WP_066384276.1">
    <property type="nucleotide sequence ID" value="NZ_CP022572.1"/>
</dbReference>
<organism evidence="2 3">
    <name type="scientific">Neobacillus mesonae</name>
    <dbReference type="NCBI Taxonomy" id="1193713"/>
    <lineage>
        <taxon>Bacteria</taxon>
        <taxon>Bacillati</taxon>
        <taxon>Bacillota</taxon>
        <taxon>Bacilli</taxon>
        <taxon>Bacillales</taxon>
        <taxon>Bacillaceae</taxon>
        <taxon>Neobacillus</taxon>
    </lineage>
</organism>
<dbReference type="InterPro" id="IPR000551">
    <property type="entry name" value="MerR-type_HTH_dom"/>
</dbReference>
<dbReference type="SMART" id="SM00422">
    <property type="entry name" value="HTH_MERR"/>
    <property type="match status" value="1"/>
</dbReference>
<dbReference type="SUPFAM" id="SSF46955">
    <property type="entry name" value="Putative DNA-binding domain"/>
    <property type="match status" value="1"/>
</dbReference>
<name>A0A3Q9QV39_9BACI</name>
<protein>
    <recommendedName>
        <fullName evidence="1">HTH merR-type domain-containing protein</fullName>
    </recommendedName>
</protein>
<reference evidence="2 3" key="1">
    <citation type="submission" date="2017-07" db="EMBL/GenBank/DDBJ databases">
        <title>The complete genome sequence of Bacillus mesonae strain H20-5, an efficient strain improving plant abiotic stress resistance.</title>
        <authorList>
            <person name="Kim S.Y."/>
            <person name="Song H."/>
            <person name="Sang M.K."/>
            <person name="Weon H.-Y."/>
            <person name="Song J."/>
        </authorList>
    </citation>
    <scope>NUCLEOTIDE SEQUENCE [LARGE SCALE GENOMIC DNA]</scope>
    <source>
        <strain evidence="2 3">H20-5</strain>
    </source>
</reference>
<gene>
    <name evidence="2" type="ORF">CHR53_17705</name>
</gene>
<dbReference type="InterPro" id="IPR009061">
    <property type="entry name" value="DNA-bd_dom_put_sf"/>
</dbReference>
<sequence length="315" mass="36237">MKTYTLKEVAKKINIAPGIIRQWEKELNEYLEIPRSKQGARIYTDTEIELLQEIKEMYCQKLSKEMIRTNLQQLHESEREAEPEMLNTDKVEAIKPIENTQTTDVTAETTDVSVEVIAAEAITTAPANEEPNLNASLFLEAVDTFKNNFINEVKEEIRTVVRKELIEEMKKEINKGTYTTVKTLTDSIYKSTANTKAEIEGLSETVEKASEETADKLQYLSNSIKNVSIETADEIATLSKQLSETTNNLSHTIDYTNNELSGLTEAISLDREFFVEERQQYLHEISQREVAFQQMLTNFRDVAAAKEKKWWKFWS</sequence>
<dbReference type="STRING" id="1193713.GCA_001636315_00375"/>
<evidence type="ECO:0000313" key="3">
    <source>
        <dbReference type="Proteomes" id="UP000282892"/>
    </source>
</evidence>
<evidence type="ECO:0000259" key="1">
    <source>
        <dbReference type="PROSITE" id="PS50937"/>
    </source>
</evidence>
<dbReference type="Gene3D" id="1.10.1660.10">
    <property type="match status" value="1"/>
</dbReference>
<dbReference type="OrthoDB" id="2884071at2"/>
<evidence type="ECO:0000313" key="2">
    <source>
        <dbReference type="EMBL" id="AZU62937.1"/>
    </source>
</evidence>
<feature type="domain" description="HTH merR-type" evidence="1">
    <location>
        <begin position="3"/>
        <end position="57"/>
    </location>
</feature>
<dbReference type="PROSITE" id="PS50937">
    <property type="entry name" value="HTH_MERR_2"/>
    <property type="match status" value="1"/>
</dbReference>
<proteinExistence type="predicted"/>
<dbReference type="Proteomes" id="UP000282892">
    <property type="component" value="Chromosome"/>
</dbReference>
<accession>A0A3Q9QV39</accession>
<dbReference type="AlphaFoldDB" id="A0A3Q9QV39"/>